<sequence length="73" mass="7996">MAEVEMKKQIFLKFTYHGVDLDQLLDMCYEQMIHCTVPGSTPEPWPAADAAPTTQAPEKDQEGGASRGEAQGV</sequence>
<name>A0A8J6GWJ4_MICOH</name>
<feature type="region of interest" description="Disordered" evidence="5">
    <location>
        <begin position="38"/>
        <end position="73"/>
    </location>
</feature>
<keyword evidence="2 6" id="KW-0689">Ribosomal protein</keyword>
<evidence type="ECO:0000256" key="2">
    <source>
        <dbReference type="ARBA" id="ARBA00022980"/>
    </source>
</evidence>
<dbReference type="GO" id="GO:1990904">
    <property type="term" value="C:ribonucleoprotein complex"/>
    <property type="evidence" value="ECO:0007669"/>
    <property type="project" value="UniProtKB-KW"/>
</dbReference>
<accession>A0A8J6GWJ4</accession>
<dbReference type="InterPro" id="IPR023575">
    <property type="entry name" value="Ribosomal_uS19_SF"/>
</dbReference>
<dbReference type="EMBL" id="JAATJU010012434">
    <property type="protein sequence ID" value="KAH0518296.1"/>
    <property type="molecule type" value="Genomic_DNA"/>
</dbReference>
<organism evidence="6 7">
    <name type="scientific">Microtus ochrogaster</name>
    <name type="common">Prairie vole</name>
    <dbReference type="NCBI Taxonomy" id="79684"/>
    <lineage>
        <taxon>Eukaryota</taxon>
        <taxon>Metazoa</taxon>
        <taxon>Chordata</taxon>
        <taxon>Craniata</taxon>
        <taxon>Vertebrata</taxon>
        <taxon>Euteleostomi</taxon>
        <taxon>Mammalia</taxon>
        <taxon>Eutheria</taxon>
        <taxon>Euarchontoglires</taxon>
        <taxon>Glires</taxon>
        <taxon>Rodentia</taxon>
        <taxon>Myomorpha</taxon>
        <taxon>Muroidea</taxon>
        <taxon>Cricetidae</taxon>
        <taxon>Arvicolinae</taxon>
        <taxon>Microtus</taxon>
    </lineage>
</organism>
<evidence type="ECO:0000256" key="3">
    <source>
        <dbReference type="ARBA" id="ARBA00023274"/>
    </source>
</evidence>
<evidence type="ECO:0000256" key="1">
    <source>
        <dbReference type="ARBA" id="ARBA00007345"/>
    </source>
</evidence>
<dbReference type="Gene3D" id="3.30.860.10">
    <property type="entry name" value="30s Ribosomal Protein S19, Chain A"/>
    <property type="match status" value="1"/>
</dbReference>
<dbReference type="Proteomes" id="UP000710432">
    <property type="component" value="Unassembled WGS sequence"/>
</dbReference>
<dbReference type="AlphaFoldDB" id="A0A8J6GWJ4"/>
<evidence type="ECO:0000256" key="5">
    <source>
        <dbReference type="SAM" id="MobiDB-lite"/>
    </source>
</evidence>
<proteinExistence type="inferred from homology"/>
<evidence type="ECO:0000313" key="7">
    <source>
        <dbReference type="Proteomes" id="UP000710432"/>
    </source>
</evidence>
<gene>
    <name evidence="6" type="ORF">LTLLF_116605</name>
</gene>
<evidence type="ECO:0000313" key="6">
    <source>
        <dbReference type="EMBL" id="KAH0518296.1"/>
    </source>
</evidence>
<keyword evidence="3" id="KW-0687">Ribonucleoprotein</keyword>
<evidence type="ECO:0000256" key="4">
    <source>
        <dbReference type="ARBA" id="ARBA00035469"/>
    </source>
</evidence>
<comment type="similarity">
    <text evidence="1">Belongs to the universal ribosomal protein uS19 family.</text>
</comment>
<dbReference type="GO" id="GO:0003735">
    <property type="term" value="F:structural constituent of ribosome"/>
    <property type="evidence" value="ECO:0007669"/>
    <property type="project" value="InterPro"/>
</dbReference>
<reference evidence="6" key="1">
    <citation type="submission" date="2020-03" db="EMBL/GenBank/DDBJ databases">
        <title>Studies in the Genomics of Life Span.</title>
        <authorList>
            <person name="Glass D."/>
        </authorList>
    </citation>
    <scope>NUCLEOTIDE SEQUENCE</scope>
    <source>
        <strain evidence="6">LTLLF</strain>
        <tissue evidence="6">Muscle</tissue>
    </source>
</reference>
<protein>
    <recommendedName>
        <fullName evidence="4">40S ribosomal protein S15</fullName>
    </recommendedName>
</protein>
<comment type="caution">
    <text evidence="6">The sequence shown here is derived from an EMBL/GenBank/DDBJ whole genome shotgun (WGS) entry which is preliminary data.</text>
</comment>
<dbReference type="GO" id="GO:0005840">
    <property type="term" value="C:ribosome"/>
    <property type="evidence" value="ECO:0007669"/>
    <property type="project" value="UniProtKB-KW"/>
</dbReference>
<dbReference type="GO" id="GO:0006412">
    <property type="term" value="P:translation"/>
    <property type="evidence" value="ECO:0007669"/>
    <property type="project" value="InterPro"/>
</dbReference>
<feature type="compositionally biased region" description="Low complexity" evidence="5">
    <location>
        <begin position="46"/>
        <end position="56"/>
    </location>
</feature>